<dbReference type="Pfam" id="PF00106">
    <property type="entry name" value="adh_short"/>
    <property type="match status" value="1"/>
</dbReference>
<dbReference type="SUPFAM" id="SSF51735">
    <property type="entry name" value="NAD(P)-binding Rossmann-fold domains"/>
    <property type="match status" value="1"/>
</dbReference>
<dbReference type="SMART" id="SM00822">
    <property type="entry name" value="PKS_KR"/>
    <property type="match status" value="1"/>
</dbReference>
<evidence type="ECO:0000256" key="2">
    <source>
        <dbReference type="ARBA" id="ARBA00023002"/>
    </source>
</evidence>
<dbReference type="InterPro" id="IPR002347">
    <property type="entry name" value="SDR_fam"/>
</dbReference>
<evidence type="ECO:0000256" key="1">
    <source>
        <dbReference type="ARBA" id="ARBA00006484"/>
    </source>
</evidence>
<feature type="domain" description="Ketoreductase" evidence="3">
    <location>
        <begin position="9"/>
        <end position="193"/>
    </location>
</feature>
<sequence length="256" mass="27002">MENAFGQPQTVVVLGGSSDIAREVTKKLCAARARTVALAGRNESLLQEAAEEAKNAGATSTHLVTFDAQDVTSAESAVAESFAAIGAPVDLVIIAVGLLGDQLLDENDPAAAARMSIVNYAWPVTALAALRQRMVAQGSGRIVVISSVAGIRVRRGSYLYSGAKAGLDRLCEGLADSLIGTGVTLQIVRPGFVHTKMTTGLKPAPFSVDAERVAKDIVSGLGTPALVVYSPSIMKWLFVILRHLPAPLWRKINEER</sequence>
<dbReference type="InterPro" id="IPR020904">
    <property type="entry name" value="Sc_DH/Rdtase_CS"/>
</dbReference>
<dbReference type="EMBL" id="CAFAAB010000065">
    <property type="protein sequence ID" value="CAB4783414.1"/>
    <property type="molecule type" value="Genomic_DNA"/>
</dbReference>
<dbReference type="InterPro" id="IPR036291">
    <property type="entry name" value="NAD(P)-bd_dom_sf"/>
</dbReference>
<dbReference type="Gene3D" id="3.40.50.720">
    <property type="entry name" value="NAD(P)-binding Rossmann-like Domain"/>
    <property type="match status" value="1"/>
</dbReference>
<dbReference type="GO" id="GO:0016020">
    <property type="term" value="C:membrane"/>
    <property type="evidence" value="ECO:0007669"/>
    <property type="project" value="TreeGrafter"/>
</dbReference>
<dbReference type="PANTHER" id="PTHR44196:SF1">
    <property type="entry name" value="DEHYDROGENASE_REDUCTASE SDR FAMILY MEMBER 7B"/>
    <property type="match status" value="1"/>
</dbReference>
<dbReference type="PROSITE" id="PS00061">
    <property type="entry name" value="ADH_SHORT"/>
    <property type="match status" value="1"/>
</dbReference>
<comment type="similarity">
    <text evidence="1">Belongs to the short-chain dehydrogenases/reductases (SDR) family.</text>
</comment>
<protein>
    <submittedName>
        <fullName evidence="4">Unannotated protein</fullName>
    </submittedName>
</protein>
<gene>
    <name evidence="4" type="ORF">UFOPK2958_00689</name>
</gene>
<dbReference type="PANTHER" id="PTHR44196">
    <property type="entry name" value="DEHYDROGENASE/REDUCTASE SDR FAMILY MEMBER 7B"/>
    <property type="match status" value="1"/>
</dbReference>
<accession>A0A6J6WJ66</accession>
<dbReference type="InterPro" id="IPR057326">
    <property type="entry name" value="KR_dom"/>
</dbReference>
<dbReference type="PRINTS" id="PR00081">
    <property type="entry name" value="GDHRDH"/>
</dbReference>
<organism evidence="4">
    <name type="scientific">freshwater metagenome</name>
    <dbReference type="NCBI Taxonomy" id="449393"/>
    <lineage>
        <taxon>unclassified sequences</taxon>
        <taxon>metagenomes</taxon>
        <taxon>ecological metagenomes</taxon>
    </lineage>
</organism>
<name>A0A6J6WJ66_9ZZZZ</name>
<reference evidence="4" key="1">
    <citation type="submission" date="2020-05" db="EMBL/GenBank/DDBJ databases">
        <authorList>
            <person name="Chiriac C."/>
            <person name="Salcher M."/>
            <person name="Ghai R."/>
            <person name="Kavagutti S V."/>
        </authorList>
    </citation>
    <scope>NUCLEOTIDE SEQUENCE</scope>
</reference>
<proteinExistence type="inferred from homology"/>
<dbReference type="GO" id="GO:0016491">
    <property type="term" value="F:oxidoreductase activity"/>
    <property type="evidence" value="ECO:0007669"/>
    <property type="project" value="UniProtKB-KW"/>
</dbReference>
<evidence type="ECO:0000313" key="4">
    <source>
        <dbReference type="EMBL" id="CAB4783414.1"/>
    </source>
</evidence>
<keyword evidence="2" id="KW-0560">Oxidoreductase</keyword>
<dbReference type="AlphaFoldDB" id="A0A6J6WJ66"/>
<evidence type="ECO:0000259" key="3">
    <source>
        <dbReference type="SMART" id="SM00822"/>
    </source>
</evidence>